<dbReference type="AlphaFoldDB" id="A0A2H3KVS4"/>
<sequence>MNWTIQQHKRGNGLQEIQVSILVKEMQETWAYDSESWCSIFKERLKEIPKSNVFTAENGYKATQRNHTSVEVWKMKANGDFNYKMFTITKNDSN</sequence>
<proteinExistence type="predicted"/>
<organism evidence="1 2">
    <name type="scientific">Flavobacterium branchiophilum</name>
    <dbReference type="NCBI Taxonomy" id="55197"/>
    <lineage>
        <taxon>Bacteria</taxon>
        <taxon>Pseudomonadati</taxon>
        <taxon>Bacteroidota</taxon>
        <taxon>Flavobacteriia</taxon>
        <taxon>Flavobacteriales</taxon>
        <taxon>Flavobacteriaceae</taxon>
        <taxon>Flavobacterium</taxon>
    </lineage>
</organism>
<dbReference type="EMBL" id="PCMW01000039">
    <property type="protein sequence ID" value="PDS24670.1"/>
    <property type="molecule type" value="Genomic_DNA"/>
</dbReference>
<evidence type="ECO:0000313" key="2">
    <source>
        <dbReference type="Proteomes" id="UP000220828"/>
    </source>
</evidence>
<protein>
    <submittedName>
        <fullName evidence="1">Uncharacterized protein</fullName>
    </submittedName>
</protein>
<reference evidence="1 2" key="1">
    <citation type="submission" date="2017-09" db="EMBL/GenBank/DDBJ databases">
        <title>Whole genomes of Flavobacteriaceae.</title>
        <authorList>
            <person name="Stine C."/>
            <person name="Li C."/>
            <person name="Tadesse D."/>
        </authorList>
    </citation>
    <scope>NUCLEOTIDE SEQUENCE [LARGE SCALE GENOMIC DNA]</scope>
    <source>
        <strain evidence="1 2">ATCC 35036</strain>
    </source>
</reference>
<gene>
    <name evidence="1" type="ORF">B0A77_07325</name>
</gene>
<dbReference type="Proteomes" id="UP000220828">
    <property type="component" value="Unassembled WGS sequence"/>
</dbReference>
<dbReference type="OrthoDB" id="1376509at2"/>
<evidence type="ECO:0000313" key="1">
    <source>
        <dbReference type="EMBL" id="PDS24670.1"/>
    </source>
</evidence>
<comment type="caution">
    <text evidence="1">The sequence shown here is derived from an EMBL/GenBank/DDBJ whole genome shotgun (WGS) entry which is preliminary data.</text>
</comment>
<dbReference type="RefSeq" id="WP_097554038.1">
    <property type="nucleotide sequence ID" value="NZ_PCMW01000039.1"/>
</dbReference>
<name>A0A2H3KVS4_9FLAO</name>
<accession>A0A2H3KVS4</accession>